<dbReference type="AlphaFoldDB" id="A0A2U2MX65"/>
<dbReference type="Proteomes" id="UP000245474">
    <property type="component" value="Unassembled WGS sequence"/>
</dbReference>
<keyword evidence="1" id="KW-0547">Nucleotide-binding</keyword>
<sequence>MSGSEPDERRHFHRIHFGQPATLHAPGGDVDVTVEDISLHGARLGLAAGTPLRLEVGERAQLTLALTAGETIRMELELRHREGDSLGCACRHIDIDSISRLRRLVELNLGDPALLQRDLAELAG</sequence>
<feature type="domain" description="PilZ" evidence="2">
    <location>
        <begin position="8"/>
        <end position="106"/>
    </location>
</feature>
<organism evidence="3 4">
    <name type="scientific">Sediminicurvatus halobius</name>
    <dbReference type="NCBI Taxonomy" id="2182432"/>
    <lineage>
        <taxon>Bacteria</taxon>
        <taxon>Pseudomonadati</taxon>
        <taxon>Pseudomonadota</taxon>
        <taxon>Gammaproteobacteria</taxon>
        <taxon>Chromatiales</taxon>
        <taxon>Ectothiorhodospiraceae</taxon>
        <taxon>Sediminicurvatus</taxon>
    </lineage>
</organism>
<dbReference type="GO" id="GO:0035438">
    <property type="term" value="F:cyclic-di-GMP binding"/>
    <property type="evidence" value="ECO:0007669"/>
    <property type="project" value="InterPro"/>
</dbReference>
<dbReference type="InterPro" id="IPR027021">
    <property type="entry name" value="C-di-GMP_BP_PA4608"/>
</dbReference>
<reference evidence="3 4" key="1">
    <citation type="submission" date="2018-05" db="EMBL/GenBank/DDBJ databases">
        <title>Spiribacter halobius sp. nov., a moderately halophilic bacterium isolated from marine solar saltern.</title>
        <authorList>
            <person name="Zheng W.-S."/>
            <person name="Lu D.-C."/>
            <person name="Du Z.-J."/>
        </authorList>
    </citation>
    <scope>NUCLEOTIDE SEQUENCE [LARGE SCALE GENOMIC DNA]</scope>
    <source>
        <strain evidence="3 4">E85</strain>
    </source>
</reference>
<comment type="caution">
    <text evidence="3">The sequence shown here is derived from an EMBL/GenBank/DDBJ whole genome shotgun (WGS) entry which is preliminary data.</text>
</comment>
<name>A0A2U2MX65_9GAMM</name>
<protein>
    <recommendedName>
        <fullName evidence="1">Cyclic diguanosine monophosphate-binding protein</fullName>
        <shortName evidence="1">c-di-GMP-binding protein</shortName>
    </recommendedName>
    <alternativeName>
        <fullName evidence="1">Pilz domain-containing protein</fullName>
    </alternativeName>
</protein>
<dbReference type="EMBL" id="QFFI01000035">
    <property type="protein sequence ID" value="PWG61424.1"/>
    <property type="molecule type" value="Genomic_DNA"/>
</dbReference>
<dbReference type="InterPro" id="IPR009875">
    <property type="entry name" value="PilZ_domain"/>
</dbReference>
<evidence type="ECO:0000259" key="2">
    <source>
        <dbReference type="Pfam" id="PF07238"/>
    </source>
</evidence>
<evidence type="ECO:0000313" key="3">
    <source>
        <dbReference type="EMBL" id="PWG61424.1"/>
    </source>
</evidence>
<dbReference type="Pfam" id="PF07238">
    <property type="entry name" value="PilZ"/>
    <property type="match status" value="1"/>
</dbReference>
<evidence type="ECO:0000313" key="4">
    <source>
        <dbReference type="Proteomes" id="UP000245474"/>
    </source>
</evidence>
<evidence type="ECO:0000256" key="1">
    <source>
        <dbReference type="PIRNR" id="PIRNR028141"/>
    </source>
</evidence>
<keyword evidence="4" id="KW-1185">Reference proteome</keyword>
<keyword evidence="1" id="KW-0973">c-di-GMP</keyword>
<dbReference type="Gene3D" id="2.40.10.220">
    <property type="entry name" value="predicted glycosyltransferase like domains"/>
    <property type="match status" value="1"/>
</dbReference>
<dbReference type="PIRSF" id="PIRSF028141">
    <property type="entry name" value="C-di-GMP_BP_PA4608"/>
    <property type="match status" value="1"/>
</dbReference>
<comment type="function">
    <text evidence="1">Binds the second messenger bis-(3'-5') cyclic dimeric guanosine monophosphate (c-di-GMP). Can bind two c-di-GMP molecules per monomer. May play a role in bacterial second-messenger regulated processes. Binding to c-di-GMP induces a conformational change of the C- and N-termini resulting in the exposure of a highly negative surface on one side of the protein to a possible effector protein.</text>
</comment>
<proteinExistence type="predicted"/>
<dbReference type="SUPFAM" id="SSF141371">
    <property type="entry name" value="PilZ domain-like"/>
    <property type="match status" value="1"/>
</dbReference>
<accession>A0A2U2MX65</accession>
<dbReference type="OrthoDB" id="5298508at2"/>
<comment type="subunit">
    <text evidence="1">Monomer in both c-di-GMP-bound and free forms.</text>
</comment>
<gene>
    <name evidence="3" type="ORF">DEM34_16440</name>
</gene>
<dbReference type="RefSeq" id="WP_109679926.1">
    <property type="nucleotide sequence ID" value="NZ_CP086615.1"/>
</dbReference>